<dbReference type="GO" id="GO:0051371">
    <property type="term" value="F:muscle alpha-actinin binding"/>
    <property type="evidence" value="ECO:0007669"/>
    <property type="project" value="TreeGrafter"/>
</dbReference>
<dbReference type="Pfam" id="PF00595">
    <property type="entry name" value="PDZ"/>
    <property type="match status" value="1"/>
</dbReference>
<dbReference type="GO" id="GO:0061061">
    <property type="term" value="P:muscle structure development"/>
    <property type="evidence" value="ECO:0007669"/>
    <property type="project" value="TreeGrafter"/>
</dbReference>
<feature type="domain" description="LIM zinc-binding" evidence="7">
    <location>
        <begin position="193"/>
        <end position="254"/>
    </location>
</feature>
<evidence type="ECO:0000256" key="2">
    <source>
        <dbReference type="ARBA" id="ARBA00022490"/>
    </source>
</evidence>
<name>A0A0R3W0W3_TAEAS</name>
<dbReference type="Gene3D" id="2.30.42.10">
    <property type="match status" value="1"/>
</dbReference>
<keyword evidence="2" id="KW-0963">Cytoplasm</keyword>
<accession>A0A0R3W0W3</accession>
<sequence length="266" mass="28368">MSALLRIQLSRPDSSVPWGFRLEGGLDLGHALNIQKVTPGSVAEACGVKPGDIIVSINSADTRFMKHEDAKMEIIRSCNAFEMIVERSNSGSSMAVGAPLPLEQGSSASGATIRQNDINGGAEATCNIPKAGIAMLSQGPDGRFQRLSHSSYNSPMGLYSKSNVNTSFRSTVASAGADLSNVRPAPQVFGGSMRCGACQDLITGGQFVRVQGRIPMHPSCLKCCKCGIGLRNVGYFYINERLYCETHAKQVGRPPDSNLKPVAIYK</sequence>
<evidence type="ECO:0000313" key="9">
    <source>
        <dbReference type="EMBL" id="VDK31667.1"/>
    </source>
</evidence>
<keyword evidence="4 6" id="KW-0862">Zinc</keyword>
<feature type="domain" description="PDZ" evidence="8">
    <location>
        <begin position="6"/>
        <end position="89"/>
    </location>
</feature>
<dbReference type="FunFam" id="2.30.42.10:FF:000055">
    <property type="entry name" value="PDZ and LIM domain protein 3"/>
    <property type="match status" value="1"/>
</dbReference>
<gene>
    <name evidence="9" type="ORF">TASK_LOCUS3336</name>
</gene>
<evidence type="ECO:0000256" key="5">
    <source>
        <dbReference type="ARBA" id="ARBA00023038"/>
    </source>
</evidence>
<reference evidence="9 10" key="2">
    <citation type="submission" date="2018-11" db="EMBL/GenBank/DDBJ databases">
        <authorList>
            <consortium name="Pathogen Informatics"/>
        </authorList>
    </citation>
    <scope>NUCLEOTIDE SEQUENCE [LARGE SCALE GENOMIC DNA]</scope>
</reference>
<evidence type="ECO:0000259" key="8">
    <source>
        <dbReference type="PROSITE" id="PS50106"/>
    </source>
</evidence>
<dbReference type="CDD" id="cd23068">
    <property type="entry name" value="PDZ_ZASP52-like"/>
    <property type="match status" value="1"/>
</dbReference>
<dbReference type="InterPro" id="IPR001781">
    <property type="entry name" value="Znf_LIM"/>
</dbReference>
<dbReference type="SMART" id="SM00132">
    <property type="entry name" value="LIM"/>
    <property type="match status" value="1"/>
</dbReference>
<dbReference type="SUPFAM" id="SSF50156">
    <property type="entry name" value="PDZ domain-like"/>
    <property type="match status" value="1"/>
</dbReference>
<dbReference type="GO" id="GO:0030036">
    <property type="term" value="P:actin cytoskeleton organization"/>
    <property type="evidence" value="ECO:0007669"/>
    <property type="project" value="TreeGrafter"/>
</dbReference>
<dbReference type="PANTHER" id="PTHR24214:SF38">
    <property type="entry name" value="PDZ AND LIM DOMAIN PROTEIN ZASP-RELATED"/>
    <property type="match status" value="1"/>
</dbReference>
<keyword evidence="5 6" id="KW-0440">LIM domain</keyword>
<dbReference type="GO" id="GO:0001725">
    <property type="term" value="C:stress fiber"/>
    <property type="evidence" value="ECO:0007669"/>
    <property type="project" value="TreeGrafter"/>
</dbReference>
<proteinExistence type="predicted"/>
<dbReference type="Pfam" id="PF00412">
    <property type="entry name" value="LIM"/>
    <property type="match status" value="1"/>
</dbReference>
<evidence type="ECO:0000313" key="11">
    <source>
        <dbReference type="WBParaSite" id="TASK_0000333501-mRNA-1"/>
    </source>
</evidence>
<dbReference type="GO" id="GO:0031941">
    <property type="term" value="C:filamentous actin"/>
    <property type="evidence" value="ECO:0007669"/>
    <property type="project" value="TreeGrafter"/>
</dbReference>
<evidence type="ECO:0000256" key="4">
    <source>
        <dbReference type="ARBA" id="ARBA00022833"/>
    </source>
</evidence>
<dbReference type="GO" id="GO:0005912">
    <property type="term" value="C:adherens junction"/>
    <property type="evidence" value="ECO:0007669"/>
    <property type="project" value="TreeGrafter"/>
</dbReference>
<dbReference type="Gene3D" id="2.10.110.10">
    <property type="entry name" value="Cysteine Rich Protein"/>
    <property type="match status" value="1"/>
</dbReference>
<evidence type="ECO:0000313" key="10">
    <source>
        <dbReference type="Proteomes" id="UP000282613"/>
    </source>
</evidence>
<evidence type="ECO:0000256" key="1">
    <source>
        <dbReference type="ARBA" id="ARBA00004496"/>
    </source>
</evidence>
<keyword evidence="3 6" id="KW-0479">Metal-binding</keyword>
<evidence type="ECO:0000256" key="3">
    <source>
        <dbReference type="ARBA" id="ARBA00022723"/>
    </source>
</evidence>
<dbReference type="WBParaSite" id="TASK_0000333501-mRNA-1">
    <property type="protein sequence ID" value="TASK_0000333501-mRNA-1"/>
    <property type="gene ID" value="TASK_0000333501"/>
</dbReference>
<dbReference type="GO" id="GO:0003779">
    <property type="term" value="F:actin binding"/>
    <property type="evidence" value="ECO:0007669"/>
    <property type="project" value="TreeGrafter"/>
</dbReference>
<comment type="subcellular location">
    <subcellularLocation>
        <location evidence="1">Cytoplasm</location>
    </subcellularLocation>
</comment>
<dbReference type="InterPro" id="IPR050604">
    <property type="entry name" value="PDZ-LIM_domain"/>
</dbReference>
<dbReference type="InterPro" id="IPR036034">
    <property type="entry name" value="PDZ_sf"/>
</dbReference>
<dbReference type="OrthoDB" id="1293114at2759"/>
<keyword evidence="10" id="KW-1185">Reference proteome</keyword>
<dbReference type="SUPFAM" id="SSF57716">
    <property type="entry name" value="Glucocorticoid receptor-like (DNA-binding domain)"/>
    <property type="match status" value="1"/>
</dbReference>
<organism evidence="11">
    <name type="scientific">Taenia asiatica</name>
    <name type="common">Asian tapeworm</name>
    <dbReference type="NCBI Taxonomy" id="60517"/>
    <lineage>
        <taxon>Eukaryota</taxon>
        <taxon>Metazoa</taxon>
        <taxon>Spiralia</taxon>
        <taxon>Lophotrochozoa</taxon>
        <taxon>Platyhelminthes</taxon>
        <taxon>Cestoda</taxon>
        <taxon>Eucestoda</taxon>
        <taxon>Cyclophyllidea</taxon>
        <taxon>Taeniidae</taxon>
        <taxon>Taenia</taxon>
    </lineage>
</organism>
<evidence type="ECO:0000259" key="7">
    <source>
        <dbReference type="PROSITE" id="PS50023"/>
    </source>
</evidence>
<evidence type="ECO:0000256" key="6">
    <source>
        <dbReference type="PROSITE-ProRule" id="PRU00125"/>
    </source>
</evidence>
<protein>
    <submittedName>
        <fullName evidence="11">PDZ and LIM domain protein Zasp</fullName>
    </submittedName>
</protein>
<dbReference type="Proteomes" id="UP000282613">
    <property type="component" value="Unassembled WGS sequence"/>
</dbReference>
<dbReference type="SMART" id="SM00228">
    <property type="entry name" value="PDZ"/>
    <property type="match status" value="1"/>
</dbReference>
<dbReference type="InterPro" id="IPR006643">
    <property type="entry name" value="Zasp-like_motif"/>
</dbReference>
<dbReference type="GO" id="GO:0005737">
    <property type="term" value="C:cytoplasm"/>
    <property type="evidence" value="ECO:0007669"/>
    <property type="project" value="UniProtKB-SubCell"/>
</dbReference>
<dbReference type="GO" id="GO:0046872">
    <property type="term" value="F:metal ion binding"/>
    <property type="evidence" value="ECO:0007669"/>
    <property type="project" value="UniProtKB-KW"/>
</dbReference>
<dbReference type="PROSITE" id="PS50023">
    <property type="entry name" value="LIM_DOMAIN_2"/>
    <property type="match status" value="1"/>
</dbReference>
<dbReference type="PROSITE" id="PS50106">
    <property type="entry name" value="PDZ"/>
    <property type="match status" value="1"/>
</dbReference>
<dbReference type="AlphaFoldDB" id="A0A0R3W0W3"/>
<dbReference type="SMART" id="SM00735">
    <property type="entry name" value="ZM"/>
    <property type="match status" value="1"/>
</dbReference>
<reference evidence="11" key="1">
    <citation type="submission" date="2017-02" db="UniProtKB">
        <authorList>
            <consortium name="WormBaseParasite"/>
        </authorList>
    </citation>
    <scope>IDENTIFICATION</scope>
</reference>
<dbReference type="InterPro" id="IPR001478">
    <property type="entry name" value="PDZ"/>
</dbReference>
<dbReference type="STRING" id="60517.A0A0R3W0W3"/>
<dbReference type="EMBL" id="UYRS01018295">
    <property type="protein sequence ID" value="VDK31667.1"/>
    <property type="molecule type" value="Genomic_DNA"/>
</dbReference>
<dbReference type="PANTHER" id="PTHR24214">
    <property type="entry name" value="PDZ AND LIM DOMAIN PROTEIN ZASP"/>
    <property type="match status" value="1"/>
</dbReference>